<comment type="caution">
    <text evidence="9">The sequence shown here is derived from an EMBL/GenBank/DDBJ whole genome shotgun (WGS) entry which is preliminary data.</text>
</comment>
<proteinExistence type="inferred from homology"/>
<dbReference type="PANTHER" id="PTHR10091">
    <property type="entry name" value="ALDOSE-1-EPIMERASE"/>
    <property type="match status" value="1"/>
</dbReference>
<comment type="pathway">
    <text evidence="2 8">Carbohydrate metabolism; hexose metabolism.</text>
</comment>
<gene>
    <name evidence="9" type="ORF">NCI01_08835</name>
</gene>
<evidence type="ECO:0000256" key="4">
    <source>
        <dbReference type="ARBA" id="ARBA00013185"/>
    </source>
</evidence>
<sequence length="349" mass="37386">MTQDSTRDQHFGQMPDGRDVRLLTIGSEPGPVVEVLTLGATVHRLVVAGGDGERRNVVLGHPDVEERLASGDYVGGTIGRYANRIAAGRFTLDGREVEVRTHDRGNSLHGGPDGFDVRLWDVESHAPDEVVLSLASPDGDQGFPGAVTARVTYRVDGGTVRVTMEATTDAATVVNLTNHAYFNLDGEGSGTIDEHELLVEADEFTPVDATGIPTGGHSPVEGTPFDLRGPTAIGPAIRTEYPQVVDARGIDHNYVVRGSGLRRAARLASASTGTAVEVWTDQPGLQVYTGNFLDGTRRSTSGGRYRQGDGVALEPQLFPDSPNRPEWPSAVLRPGKTYAAHLEWRFATT</sequence>
<keyword evidence="7 8" id="KW-0119">Carbohydrate metabolism</keyword>
<dbReference type="NCBIfam" id="NF008277">
    <property type="entry name" value="PRK11055.1"/>
    <property type="match status" value="1"/>
</dbReference>
<dbReference type="PROSITE" id="PS00545">
    <property type="entry name" value="ALDOSE_1_EPIMERASE"/>
    <property type="match status" value="1"/>
</dbReference>
<dbReference type="InterPro" id="IPR015443">
    <property type="entry name" value="Aldose_1-epimerase"/>
</dbReference>
<dbReference type="PANTHER" id="PTHR10091:SF0">
    <property type="entry name" value="GALACTOSE MUTAROTASE"/>
    <property type="match status" value="1"/>
</dbReference>
<dbReference type="EMBL" id="JANARS010000003">
    <property type="protein sequence ID" value="MCP3421897.1"/>
    <property type="molecule type" value="Genomic_DNA"/>
</dbReference>
<dbReference type="Proteomes" id="UP001204524">
    <property type="component" value="Unassembled WGS sequence"/>
</dbReference>
<dbReference type="InterPro" id="IPR047215">
    <property type="entry name" value="Galactose_mutarotase-like"/>
</dbReference>
<dbReference type="InterPro" id="IPR011013">
    <property type="entry name" value="Gal_mutarotase_sf_dom"/>
</dbReference>
<evidence type="ECO:0000256" key="5">
    <source>
        <dbReference type="ARBA" id="ARBA00014165"/>
    </source>
</evidence>
<dbReference type="EC" id="5.1.3.3" evidence="4 8"/>
<dbReference type="CDD" id="cd09019">
    <property type="entry name" value="galactose_mutarotase_like"/>
    <property type="match status" value="1"/>
</dbReference>
<dbReference type="SUPFAM" id="SSF74650">
    <property type="entry name" value="Galactose mutarotase-like"/>
    <property type="match status" value="1"/>
</dbReference>
<dbReference type="InterPro" id="IPR008183">
    <property type="entry name" value="Aldose_1/G6P_1-epimerase"/>
</dbReference>
<dbReference type="RefSeq" id="WP_254181107.1">
    <property type="nucleotide sequence ID" value="NZ_JANARS010000003.1"/>
</dbReference>
<organism evidence="9 10">
    <name type="scientific">Nocardioides pinisoli</name>
    <dbReference type="NCBI Taxonomy" id="2950279"/>
    <lineage>
        <taxon>Bacteria</taxon>
        <taxon>Bacillati</taxon>
        <taxon>Actinomycetota</taxon>
        <taxon>Actinomycetes</taxon>
        <taxon>Propionibacteriales</taxon>
        <taxon>Nocardioidaceae</taxon>
        <taxon>Nocardioides</taxon>
    </lineage>
</organism>
<dbReference type="InterPro" id="IPR018052">
    <property type="entry name" value="Ald1_epimerase_CS"/>
</dbReference>
<protein>
    <recommendedName>
        <fullName evidence="5 8">Aldose 1-epimerase</fullName>
        <ecNumber evidence="4 8">5.1.3.3</ecNumber>
    </recommendedName>
</protein>
<reference evidence="9 10" key="1">
    <citation type="submission" date="2022-06" db="EMBL/GenBank/DDBJ databases">
        <authorList>
            <person name="So Y."/>
        </authorList>
    </citation>
    <scope>NUCLEOTIDE SEQUENCE [LARGE SCALE GENOMIC DNA]</scope>
    <source>
        <strain evidence="9 10">STR3</strain>
    </source>
</reference>
<evidence type="ECO:0000256" key="1">
    <source>
        <dbReference type="ARBA" id="ARBA00001614"/>
    </source>
</evidence>
<evidence type="ECO:0000256" key="7">
    <source>
        <dbReference type="ARBA" id="ARBA00023277"/>
    </source>
</evidence>
<accession>A0ABT1KVY1</accession>
<evidence type="ECO:0000256" key="6">
    <source>
        <dbReference type="ARBA" id="ARBA00023235"/>
    </source>
</evidence>
<comment type="catalytic activity">
    <reaction evidence="1 8">
        <text>alpha-D-glucose = beta-D-glucose</text>
        <dbReference type="Rhea" id="RHEA:10264"/>
        <dbReference type="ChEBI" id="CHEBI:15903"/>
        <dbReference type="ChEBI" id="CHEBI:17925"/>
        <dbReference type="EC" id="5.1.3.3"/>
    </reaction>
</comment>
<evidence type="ECO:0000256" key="3">
    <source>
        <dbReference type="ARBA" id="ARBA00006206"/>
    </source>
</evidence>
<evidence type="ECO:0000313" key="9">
    <source>
        <dbReference type="EMBL" id="MCP3421897.1"/>
    </source>
</evidence>
<evidence type="ECO:0000256" key="8">
    <source>
        <dbReference type="PIRNR" id="PIRNR005096"/>
    </source>
</evidence>
<keyword evidence="10" id="KW-1185">Reference proteome</keyword>
<dbReference type="Gene3D" id="2.70.98.10">
    <property type="match status" value="1"/>
</dbReference>
<evidence type="ECO:0000313" key="10">
    <source>
        <dbReference type="Proteomes" id="UP001204524"/>
    </source>
</evidence>
<dbReference type="Pfam" id="PF01263">
    <property type="entry name" value="Aldose_epim"/>
    <property type="match status" value="1"/>
</dbReference>
<dbReference type="PIRSF" id="PIRSF005096">
    <property type="entry name" value="GALM"/>
    <property type="match status" value="1"/>
</dbReference>
<evidence type="ECO:0000256" key="2">
    <source>
        <dbReference type="ARBA" id="ARBA00005028"/>
    </source>
</evidence>
<name>A0ABT1KVY1_9ACTN</name>
<comment type="similarity">
    <text evidence="3 8">Belongs to the aldose epimerase family.</text>
</comment>
<keyword evidence="6 8" id="KW-0413">Isomerase</keyword>
<dbReference type="InterPro" id="IPR014718">
    <property type="entry name" value="GH-type_carb-bd"/>
</dbReference>